<dbReference type="OrthoDB" id="9760324at2"/>
<organism evidence="2 3">
    <name type="scientific">Anaerosalibacter massiliensis</name>
    <dbReference type="NCBI Taxonomy" id="1347392"/>
    <lineage>
        <taxon>Bacteria</taxon>
        <taxon>Bacillati</taxon>
        <taxon>Bacillota</taxon>
        <taxon>Tissierellia</taxon>
        <taxon>Tissierellales</taxon>
        <taxon>Sporanaerobacteraceae</taxon>
        <taxon>Anaerosalibacter</taxon>
    </lineage>
</organism>
<evidence type="ECO:0000313" key="3">
    <source>
        <dbReference type="Proteomes" id="UP001142078"/>
    </source>
</evidence>
<dbReference type="InterPro" id="IPR050270">
    <property type="entry name" value="DegV_domain_contain"/>
</dbReference>
<dbReference type="Pfam" id="PF02734">
    <property type="entry name" value="Dak2"/>
    <property type="match status" value="1"/>
</dbReference>
<sequence length="554" mass="61347">MKIEYANSLLLRKAFIGAANYLEENKEDVNALNVFPVPDGDTGTNMSLTVQSAMKQVLELEEYNTISEVAMAASNGSLMGARGNSGVILSQLFRGFASGLKDKEKANTIDLAESFKQAADMAYKAVMKPTEGTILTVARECAEYALDLAKREKDIIVFMSKVIEHGNESLNNTPNLLPVLKQAGVVDAGGKGLIVILTGAFRALTNKGEIEYLGLTASKKKDTHQVHKDELETSDIKFGYCTEFIINNTNEDVEKFREELALYGDSLMVVGGDSLIKVHVHTNNPGLVLEKALSVGELNDIKIDNMRIQHRNLLIQEEEYNETNNNVINIDSKKETKKYSFITVSMGEGISKVFKDLGVDYVIPGGQTMNPSTEDILDAVEKVNGENIIIFPNNGNIVLAANQAKEMSERNIHVFPSKTIAEGIVALLHFNFEDNIEENLETMEEAVEHVKTGQVTYAVRDTEIDGIKIKKDNIIGICEGDIKAIGEDIQDVSLELIKKVADEETELITIFYGENIDEEKANILRELLEEEFGDCDIEVVYGGQPLYYYIFSIE</sequence>
<comment type="caution">
    <text evidence="2">The sequence shown here is derived from an EMBL/GenBank/DDBJ whole genome shotgun (WGS) entry which is preliminary data.</text>
</comment>
<dbReference type="InterPro" id="IPR019986">
    <property type="entry name" value="YloV-like"/>
</dbReference>
<protein>
    <submittedName>
        <fullName evidence="2">DAK2 domain-containing protein</fullName>
    </submittedName>
</protein>
<name>A0A9X2S3M8_9FIRM</name>
<dbReference type="InterPro" id="IPR048394">
    <property type="entry name" value="FakA-like_M"/>
</dbReference>
<dbReference type="InterPro" id="IPR033470">
    <property type="entry name" value="FakA-like_C"/>
</dbReference>
<dbReference type="InterPro" id="IPR004007">
    <property type="entry name" value="DhaL_dom"/>
</dbReference>
<gene>
    <name evidence="2" type="ORF">NSA23_00500</name>
</gene>
<dbReference type="SUPFAM" id="SSF101473">
    <property type="entry name" value="DhaL-like"/>
    <property type="match status" value="1"/>
</dbReference>
<dbReference type="RefSeq" id="WP_042682057.1">
    <property type="nucleotide sequence ID" value="NZ_CABKTM010000043.1"/>
</dbReference>
<evidence type="ECO:0000313" key="2">
    <source>
        <dbReference type="EMBL" id="MCR2042583.1"/>
    </source>
</evidence>
<reference evidence="2" key="1">
    <citation type="submission" date="2022-07" db="EMBL/GenBank/DDBJ databases">
        <title>Enhanced cultured diversity of the mouse gut microbiota enables custom-made synthetic communities.</title>
        <authorList>
            <person name="Afrizal A."/>
        </authorList>
    </citation>
    <scope>NUCLEOTIDE SEQUENCE</scope>
    <source>
        <strain evidence="2">DSM 29482</strain>
    </source>
</reference>
<dbReference type="SMART" id="SM01121">
    <property type="entry name" value="Dak1_2"/>
    <property type="match status" value="1"/>
</dbReference>
<accession>A0A9X2S3M8</accession>
<dbReference type="InterPro" id="IPR036117">
    <property type="entry name" value="DhaL_dom_sf"/>
</dbReference>
<evidence type="ECO:0000259" key="1">
    <source>
        <dbReference type="PROSITE" id="PS51480"/>
    </source>
</evidence>
<dbReference type="SMART" id="SM01120">
    <property type="entry name" value="Dak2"/>
    <property type="match status" value="1"/>
</dbReference>
<dbReference type="PANTHER" id="PTHR33434:SF4">
    <property type="entry name" value="PHOSPHATASE PROTEIN"/>
    <property type="match status" value="1"/>
</dbReference>
<dbReference type="GO" id="GO:0006071">
    <property type="term" value="P:glycerol metabolic process"/>
    <property type="evidence" value="ECO:0007669"/>
    <property type="project" value="InterPro"/>
</dbReference>
<dbReference type="Proteomes" id="UP001142078">
    <property type="component" value="Unassembled WGS sequence"/>
</dbReference>
<dbReference type="Gene3D" id="1.25.40.340">
    <property type="match status" value="1"/>
</dbReference>
<dbReference type="NCBIfam" id="TIGR03599">
    <property type="entry name" value="YloV"/>
    <property type="match status" value="1"/>
</dbReference>
<proteinExistence type="predicted"/>
<dbReference type="EMBL" id="JANJZL010000001">
    <property type="protein sequence ID" value="MCR2042583.1"/>
    <property type="molecule type" value="Genomic_DNA"/>
</dbReference>
<dbReference type="AlphaFoldDB" id="A0A9X2S3M8"/>
<dbReference type="GO" id="GO:0004371">
    <property type="term" value="F:glycerone kinase activity"/>
    <property type="evidence" value="ECO:0007669"/>
    <property type="project" value="InterPro"/>
</dbReference>
<feature type="domain" description="DhaL" evidence="1">
    <location>
        <begin position="9"/>
        <end position="202"/>
    </location>
</feature>
<dbReference type="Pfam" id="PF21645">
    <property type="entry name" value="FakA-like_M"/>
    <property type="match status" value="1"/>
</dbReference>
<dbReference type="Pfam" id="PF13684">
    <property type="entry name" value="FakA-like_C"/>
    <property type="match status" value="1"/>
</dbReference>
<dbReference type="PROSITE" id="PS51480">
    <property type="entry name" value="DHAL"/>
    <property type="match status" value="1"/>
</dbReference>
<dbReference type="PANTHER" id="PTHR33434">
    <property type="entry name" value="DEGV DOMAIN-CONTAINING PROTEIN DR_1986-RELATED"/>
    <property type="match status" value="1"/>
</dbReference>
<keyword evidence="3" id="KW-1185">Reference proteome</keyword>